<dbReference type="GO" id="GO:0030014">
    <property type="term" value="C:CCR4-NOT complex"/>
    <property type="evidence" value="ECO:0007669"/>
    <property type="project" value="InterPro"/>
</dbReference>
<evidence type="ECO:0000256" key="2">
    <source>
        <dbReference type="ARBA" id="ARBA00004123"/>
    </source>
</evidence>
<keyword evidence="7" id="KW-0540">Nuclease</keyword>
<keyword evidence="10" id="KW-0269">Exonuclease</keyword>
<dbReference type="GO" id="GO:0046872">
    <property type="term" value="F:metal ion binding"/>
    <property type="evidence" value="ECO:0007669"/>
    <property type="project" value="UniProtKB-KW"/>
</dbReference>
<keyword evidence="9" id="KW-0378">Hydrolase</keyword>
<dbReference type="InterPro" id="IPR039637">
    <property type="entry name" value="CNOT7/CNOT8/Pop2"/>
</dbReference>
<dbReference type="InterPro" id="IPR036397">
    <property type="entry name" value="RNaseH_sf"/>
</dbReference>
<evidence type="ECO:0000313" key="15">
    <source>
        <dbReference type="EMBL" id="EHY66009.1"/>
    </source>
</evidence>
<dbReference type="Pfam" id="PF04857">
    <property type="entry name" value="CAF1"/>
    <property type="match status" value="2"/>
</dbReference>
<accession>H8ZAV6</accession>
<name>H8ZAV6_NEMA1</name>
<keyword evidence="13" id="KW-0804">Transcription</keyword>
<reference evidence="15" key="1">
    <citation type="submission" date="2011-03" db="EMBL/GenBank/DDBJ databases">
        <title>The Genome Sequence of Nematocida sp1 strain ERTm2.</title>
        <authorList>
            <consortium name="The Broad Institute Genome Sequencing Platform"/>
            <consortium name="The Broad Institute Genome Sequencing Center for Infectious Disease"/>
            <person name="Cuomo C."/>
            <person name="Troemel E."/>
            <person name="Young S.K."/>
            <person name="Zeng Q."/>
            <person name="Gargeya S."/>
            <person name="Fitzgerald M."/>
            <person name="Haas B."/>
            <person name="Abouelleil A."/>
            <person name="Alvarado L."/>
            <person name="Arachchi H.M."/>
            <person name="Berlin A."/>
            <person name="Brown A."/>
            <person name="Chapman S.B."/>
            <person name="Chen Z."/>
            <person name="Dunbar C."/>
            <person name="Freedman E."/>
            <person name="Gearin G."/>
            <person name="Gellesch M."/>
            <person name="Goldberg J."/>
            <person name="Griggs A."/>
            <person name="Gujja S."/>
            <person name="Heilman E.R."/>
            <person name="Heiman D."/>
            <person name="Howarth C."/>
            <person name="Larson L."/>
            <person name="Lui A."/>
            <person name="MacDonald P.J.P."/>
            <person name="Mehta T."/>
            <person name="Montmayeur A."/>
            <person name="Murphy C."/>
            <person name="Neiman D."/>
            <person name="Pearson M."/>
            <person name="Priest M."/>
            <person name="Roberts A."/>
            <person name="Saif S."/>
            <person name="Shea T."/>
            <person name="Shenoy N."/>
            <person name="Sisk P."/>
            <person name="Stolte C."/>
            <person name="Sykes S."/>
            <person name="White J."/>
            <person name="Yandava C."/>
            <person name="Wortman J."/>
            <person name="Nusbaum C."/>
            <person name="Birren B."/>
        </authorList>
    </citation>
    <scope>NUCLEOTIDE SEQUENCE</scope>
    <source>
        <strain evidence="15">ERTm2</strain>
    </source>
</reference>
<keyword evidence="11" id="KW-0694">RNA-binding</keyword>
<comment type="catalytic activity">
    <reaction evidence="1">
        <text>Exonucleolytic cleavage of poly(A) to 5'-AMP.</text>
        <dbReference type="EC" id="3.1.13.4"/>
    </reaction>
</comment>
<dbReference type="Gene3D" id="3.30.420.10">
    <property type="entry name" value="Ribonuclease H-like superfamily/Ribonuclease H"/>
    <property type="match status" value="1"/>
</dbReference>
<evidence type="ECO:0000256" key="7">
    <source>
        <dbReference type="ARBA" id="ARBA00022722"/>
    </source>
</evidence>
<comment type="subcellular location">
    <subcellularLocation>
        <location evidence="3">Cytoplasm</location>
    </subcellularLocation>
    <subcellularLocation>
        <location evidence="2">Nucleus</location>
    </subcellularLocation>
</comment>
<dbReference type="Proteomes" id="UP000054524">
    <property type="component" value="Unassembled WGS sequence"/>
</dbReference>
<dbReference type="InterPro" id="IPR006941">
    <property type="entry name" value="RNase_CAF1"/>
</dbReference>
<dbReference type="InterPro" id="IPR012337">
    <property type="entry name" value="RNaseH-like_sf"/>
</dbReference>
<evidence type="ECO:0000256" key="5">
    <source>
        <dbReference type="ARBA" id="ARBA00012161"/>
    </source>
</evidence>
<gene>
    <name evidence="15" type="ORF">NERG_00705</name>
    <name evidence="16" type="ORF">NESG_01443</name>
</gene>
<evidence type="ECO:0000256" key="9">
    <source>
        <dbReference type="ARBA" id="ARBA00022801"/>
    </source>
</evidence>
<evidence type="ECO:0000256" key="12">
    <source>
        <dbReference type="ARBA" id="ARBA00023015"/>
    </source>
</evidence>
<keyword evidence="8" id="KW-0479">Metal-binding</keyword>
<dbReference type="EMBL" id="JH604634">
    <property type="protein sequence ID" value="EHY66009.1"/>
    <property type="molecule type" value="Genomic_DNA"/>
</dbReference>
<dbReference type="STRING" id="944018.H8ZAV6"/>
<comment type="similarity">
    <text evidence="4">Belongs to the CAF1 family.</text>
</comment>
<evidence type="ECO:0000256" key="11">
    <source>
        <dbReference type="ARBA" id="ARBA00022884"/>
    </source>
</evidence>
<evidence type="ECO:0000256" key="4">
    <source>
        <dbReference type="ARBA" id="ARBA00008372"/>
    </source>
</evidence>
<dbReference type="GO" id="GO:0005737">
    <property type="term" value="C:cytoplasm"/>
    <property type="evidence" value="ECO:0007669"/>
    <property type="project" value="UniProtKB-SubCell"/>
</dbReference>
<dbReference type="OrthoDB" id="1164111at2759"/>
<evidence type="ECO:0000256" key="10">
    <source>
        <dbReference type="ARBA" id="ARBA00022839"/>
    </source>
</evidence>
<dbReference type="SUPFAM" id="SSF53098">
    <property type="entry name" value="Ribonuclease H-like"/>
    <property type="match status" value="1"/>
</dbReference>
<dbReference type="EMBL" id="AKIJ01000003">
    <property type="protein sequence ID" value="KFG26323.1"/>
    <property type="molecule type" value="Genomic_DNA"/>
</dbReference>
<proteinExistence type="inferred from homology"/>
<evidence type="ECO:0000256" key="14">
    <source>
        <dbReference type="ARBA" id="ARBA00023242"/>
    </source>
</evidence>
<dbReference type="EC" id="3.1.13.4" evidence="5"/>
<evidence type="ECO:0000256" key="6">
    <source>
        <dbReference type="ARBA" id="ARBA00022490"/>
    </source>
</evidence>
<dbReference type="PANTHER" id="PTHR10797">
    <property type="entry name" value="CCR4-NOT TRANSCRIPTION COMPLEX SUBUNIT"/>
    <property type="match status" value="1"/>
</dbReference>
<dbReference type="HOGENOM" id="CLU_027974_0_1_1"/>
<evidence type="ECO:0000256" key="1">
    <source>
        <dbReference type="ARBA" id="ARBA00001663"/>
    </source>
</evidence>
<evidence type="ECO:0000256" key="3">
    <source>
        <dbReference type="ARBA" id="ARBA00004496"/>
    </source>
</evidence>
<keyword evidence="14" id="KW-0539">Nucleus</keyword>
<keyword evidence="12" id="KW-0805">Transcription regulation</keyword>
<dbReference type="GO" id="GO:0004535">
    <property type="term" value="F:poly(A)-specific ribonuclease activity"/>
    <property type="evidence" value="ECO:0007669"/>
    <property type="project" value="UniProtKB-EC"/>
</dbReference>
<accession>A0A086J2F5</accession>
<evidence type="ECO:0000313" key="17">
    <source>
        <dbReference type="Proteomes" id="UP000054524"/>
    </source>
</evidence>
<keyword evidence="6" id="KW-0963">Cytoplasm</keyword>
<evidence type="ECO:0000313" key="16">
    <source>
        <dbReference type="EMBL" id="KFG26323.1"/>
    </source>
</evidence>
<organism evidence="15">
    <name type="scientific">Nematocida ausubeli (strain ATCC PRA-371 / ERTm2)</name>
    <name type="common">Nematode killer fungus</name>
    <dbReference type="NCBI Taxonomy" id="1913371"/>
    <lineage>
        <taxon>Eukaryota</taxon>
        <taxon>Fungi</taxon>
        <taxon>Fungi incertae sedis</taxon>
        <taxon>Microsporidia</taxon>
        <taxon>Nematocida</taxon>
    </lineage>
</organism>
<evidence type="ECO:0000256" key="8">
    <source>
        <dbReference type="ARBA" id="ARBA00022723"/>
    </source>
</evidence>
<dbReference type="AlphaFoldDB" id="H8ZAV6"/>
<evidence type="ECO:0000256" key="13">
    <source>
        <dbReference type="ARBA" id="ARBA00023163"/>
    </source>
</evidence>
<dbReference type="GO" id="GO:0005634">
    <property type="term" value="C:nucleus"/>
    <property type="evidence" value="ECO:0007669"/>
    <property type="project" value="UniProtKB-SubCell"/>
</dbReference>
<dbReference type="Proteomes" id="UP000005622">
    <property type="component" value="Unassembled WGS sequence"/>
</dbReference>
<protein>
    <recommendedName>
        <fullName evidence="5">poly(A)-specific ribonuclease</fullName>
        <ecNumber evidence="5">3.1.13.4</ecNumber>
    </recommendedName>
</protein>
<dbReference type="GO" id="GO:0003723">
    <property type="term" value="F:RNA binding"/>
    <property type="evidence" value="ECO:0007669"/>
    <property type="project" value="UniProtKB-KW"/>
</dbReference>
<keyword evidence="17" id="KW-1185">Reference proteome</keyword>
<sequence length="262" mass="29996">MEKDRNTENEIRNVWKHNLEEEIELLSQKIEEYPYIAIDTEFPGVIAKPIGTFTAQTVYTYHQLRCNVSLLSLIQLGISLSNEKGDRPIPSTWQFNFHFDKKGSMSARESMYVLEQAGIDFDRLYKDGINIEVFAELITISGLLMNKSLKWISFHSAYDFGYFIKAITGEDLPVSMDEFSYILSKVFPYFYDIKYLINIMGKKGGLQDLADQLSVCREGIQHQAGSDALLTLKVFHTLKTEVIPDAEQNAKYKCKLFGIDAV</sequence>
<reference evidence="16" key="2">
    <citation type="submission" date="2012-10" db="EMBL/GenBank/DDBJ databases">
        <authorList>
            <consortium name="The Broad Institute Genome Sequencing Platform"/>
            <consortium name="The Broad Institute Genome Sequencing Center for Infectious Disease"/>
            <person name="Cuomo C."/>
            <person name="Troemel E."/>
            <person name="Walker B."/>
            <person name="Young S.K."/>
            <person name="Zeng Q."/>
            <person name="Gargeya S."/>
            <person name="Fitzgerald M."/>
            <person name="Haas B."/>
            <person name="Abouelleil A."/>
            <person name="Alvarado L."/>
            <person name="Arachchi H.M."/>
            <person name="Berlin A.M."/>
            <person name="Chapman S.B."/>
            <person name="Goldberg J."/>
            <person name="Griggs A."/>
            <person name="Gujja S."/>
            <person name="Hansen M."/>
            <person name="Howarth C."/>
            <person name="Imamovic A."/>
            <person name="Larimer J."/>
            <person name="McCowan C."/>
            <person name="Murphy C."/>
            <person name="Neiman D."/>
            <person name="Pearson M."/>
            <person name="Priest M."/>
            <person name="Roberts A."/>
            <person name="Saif S."/>
            <person name="Shea T."/>
            <person name="Sisk P."/>
            <person name="Sykes S."/>
            <person name="Wortman J."/>
            <person name="Nusbaum C."/>
            <person name="Birren B."/>
        </authorList>
    </citation>
    <scope>NUCLEOTIDE SEQUENCE</scope>
    <source>
        <strain evidence="16">ERTm6</strain>
    </source>
</reference>
<reference evidence="16 17" key="3">
    <citation type="journal article" date="2014" name="Genome Announc.">
        <title>Genome Sequence of the Microsporidian Species Nematocida sp1 Strain ERTm6 (ATCC PRA-372).</title>
        <authorList>
            <person name="Bakowski M.A."/>
            <person name="Priest M."/>
            <person name="Young S."/>
            <person name="Cuomo C.A."/>
            <person name="Troemel E.R."/>
        </authorList>
    </citation>
    <scope>NUCLEOTIDE SEQUENCE [LARGE SCALE GENOMIC DNA]</scope>
    <source>
        <strain evidence="16 17">ERTm6</strain>
    </source>
</reference>